<keyword evidence="9" id="KW-0010">Activator</keyword>
<keyword evidence="11" id="KW-0464">Manganese</keyword>
<dbReference type="InterPro" id="IPR036388">
    <property type="entry name" value="WH-like_DNA-bd_sf"/>
</dbReference>
<proteinExistence type="inferred from homology"/>
<protein>
    <recommendedName>
        <fullName evidence="4">Transcriptional regulator MntR</fullName>
    </recommendedName>
    <alternativeName>
        <fullName evidence="13">Manganese transport regulator</fullName>
    </alternativeName>
</protein>
<evidence type="ECO:0000256" key="3">
    <source>
        <dbReference type="ARBA" id="ARBA00011738"/>
    </source>
</evidence>
<comment type="similarity">
    <text evidence="2">Belongs to the DtxR/MntR family.</text>
</comment>
<dbReference type="EMBL" id="SJPU01000001">
    <property type="protein sequence ID" value="TWU18641.1"/>
    <property type="molecule type" value="Genomic_DNA"/>
</dbReference>
<dbReference type="GO" id="GO:0003677">
    <property type="term" value="F:DNA binding"/>
    <property type="evidence" value="ECO:0007669"/>
    <property type="project" value="UniProtKB-KW"/>
</dbReference>
<dbReference type="OrthoDB" id="9791355at2"/>
<comment type="caution">
    <text evidence="15">The sequence shown here is derived from an EMBL/GenBank/DDBJ whole genome shotgun (WGS) entry which is preliminary data.</text>
</comment>
<dbReference type="InterPro" id="IPR036421">
    <property type="entry name" value="Fe_dep_repressor_sf"/>
</dbReference>
<dbReference type="GO" id="GO:0003700">
    <property type="term" value="F:DNA-binding transcription factor activity"/>
    <property type="evidence" value="ECO:0007669"/>
    <property type="project" value="InterPro"/>
</dbReference>
<organism evidence="15 16">
    <name type="scientific">Allorhodopirellula heiligendammensis</name>
    <dbReference type="NCBI Taxonomy" id="2714739"/>
    <lineage>
        <taxon>Bacteria</taxon>
        <taxon>Pseudomonadati</taxon>
        <taxon>Planctomycetota</taxon>
        <taxon>Planctomycetia</taxon>
        <taxon>Pirellulales</taxon>
        <taxon>Pirellulaceae</taxon>
        <taxon>Allorhodopirellula</taxon>
    </lineage>
</organism>
<dbReference type="PANTHER" id="PTHR33238">
    <property type="entry name" value="IRON (METAL) DEPENDENT REPRESSOR, DTXR FAMILY"/>
    <property type="match status" value="1"/>
</dbReference>
<dbReference type="AlphaFoldDB" id="A0A5C6C528"/>
<dbReference type="PROSITE" id="PS50944">
    <property type="entry name" value="HTH_DTXR"/>
    <property type="match status" value="1"/>
</dbReference>
<evidence type="ECO:0000256" key="5">
    <source>
        <dbReference type="ARBA" id="ARBA00022490"/>
    </source>
</evidence>
<evidence type="ECO:0000256" key="13">
    <source>
        <dbReference type="ARBA" id="ARBA00032593"/>
    </source>
</evidence>
<reference evidence="15 16" key="1">
    <citation type="journal article" date="2020" name="Antonie Van Leeuwenhoek">
        <title>Rhodopirellula heiligendammensis sp. nov., Rhodopirellula pilleata sp. nov., and Rhodopirellula solitaria sp. nov. isolated from natural or artificial marine surfaces in Northern Germany and California, USA, and emended description of the genus Rhodopirellula.</title>
        <authorList>
            <person name="Kallscheuer N."/>
            <person name="Wiegand S."/>
            <person name="Jogler M."/>
            <person name="Boedeker C."/>
            <person name="Peeters S.H."/>
            <person name="Rast P."/>
            <person name="Heuer A."/>
            <person name="Jetten M.S.M."/>
            <person name="Rohde M."/>
            <person name="Jogler C."/>
        </authorList>
    </citation>
    <scope>NUCLEOTIDE SEQUENCE [LARGE SCALE GENOMIC DNA]</scope>
    <source>
        <strain evidence="15 16">Poly21</strain>
    </source>
</reference>
<keyword evidence="10" id="KW-0804">Transcription</keyword>
<name>A0A5C6C528_9BACT</name>
<evidence type="ECO:0000256" key="2">
    <source>
        <dbReference type="ARBA" id="ARBA00007871"/>
    </source>
</evidence>
<evidence type="ECO:0000256" key="7">
    <source>
        <dbReference type="ARBA" id="ARBA00023015"/>
    </source>
</evidence>
<evidence type="ECO:0000256" key="9">
    <source>
        <dbReference type="ARBA" id="ARBA00023159"/>
    </source>
</evidence>
<dbReference type="InterPro" id="IPR036390">
    <property type="entry name" value="WH_DNA-bd_sf"/>
</dbReference>
<dbReference type="GO" id="GO:0005737">
    <property type="term" value="C:cytoplasm"/>
    <property type="evidence" value="ECO:0007669"/>
    <property type="project" value="UniProtKB-SubCell"/>
</dbReference>
<keyword evidence="6" id="KW-0678">Repressor</keyword>
<dbReference type="InterPro" id="IPR001367">
    <property type="entry name" value="Fe_dep_repressor"/>
</dbReference>
<comment type="subunit">
    <text evidence="3">Homodimer.</text>
</comment>
<keyword evidence="7" id="KW-0805">Transcription regulation</keyword>
<dbReference type="Pfam" id="PF01325">
    <property type="entry name" value="Fe_dep_repress"/>
    <property type="match status" value="1"/>
</dbReference>
<dbReference type="SMART" id="SM00529">
    <property type="entry name" value="HTH_DTXR"/>
    <property type="match status" value="1"/>
</dbReference>
<evidence type="ECO:0000256" key="11">
    <source>
        <dbReference type="ARBA" id="ARBA00023211"/>
    </source>
</evidence>
<comment type="function">
    <text evidence="12">In the presence of manganese, represses expression of mntH and mntS. Up-regulates expression of mntP.</text>
</comment>
<sequence length="140" mass="15660">MSIPSHHRTRLDHASEVAEDYVEAIADAIDRSGVCRAVDLVSHFEVTHATVNNTISRLQRDGLVHTEPYQPIQLTAAGRRLAVKSRQRHEIVKSFLRKLGVSEQTAAIDSEGIEHHVSKQTLAAMKRILKNGWPENHENG</sequence>
<dbReference type="PANTHER" id="PTHR33238:SF11">
    <property type="entry name" value="TRANSCRIPTIONAL REGULATOR MNTR"/>
    <property type="match status" value="1"/>
</dbReference>
<evidence type="ECO:0000256" key="6">
    <source>
        <dbReference type="ARBA" id="ARBA00022491"/>
    </source>
</evidence>
<dbReference type="SUPFAM" id="SSF47979">
    <property type="entry name" value="Iron-dependent repressor protein, dimerization domain"/>
    <property type="match status" value="1"/>
</dbReference>
<dbReference type="NCBIfam" id="NF008273">
    <property type="entry name" value="PRK11050.1"/>
    <property type="match status" value="1"/>
</dbReference>
<dbReference type="RefSeq" id="WP_146405653.1">
    <property type="nucleotide sequence ID" value="NZ_SJPU01000001.1"/>
</dbReference>
<keyword evidence="5" id="KW-0963">Cytoplasm</keyword>
<gene>
    <name evidence="15" type="primary">mntR_1</name>
    <name evidence="15" type="ORF">Poly21_08050</name>
</gene>
<dbReference type="Gene3D" id="1.10.10.10">
    <property type="entry name" value="Winged helix-like DNA-binding domain superfamily/Winged helix DNA-binding domain"/>
    <property type="match status" value="1"/>
</dbReference>
<dbReference type="InterPro" id="IPR022687">
    <property type="entry name" value="HTH_DTXR"/>
</dbReference>
<feature type="domain" description="HTH dtxR-type" evidence="14">
    <location>
        <begin position="14"/>
        <end position="75"/>
    </location>
</feature>
<evidence type="ECO:0000313" key="15">
    <source>
        <dbReference type="EMBL" id="TWU18641.1"/>
    </source>
</evidence>
<comment type="subcellular location">
    <subcellularLocation>
        <location evidence="1">Cytoplasm</location>
    </subcellularLocation>
</comment>
<evidence type="ECO:0000256" key="10">
    <source>
        <dbReference type="ARBA" id="ARBA00023163"/>
    </source>
</evidence>
<dbReference type="GO" id="GO:0046983">
    <property type="term" value="F:protein dimerization activity"/>
    <property type="evidence" value="ECO:0007669"/>
    <property type="project" value="InterPro"/>
</dbReference>
<accession>A0A5C6C528</accession>
<keyword evidence="8" id="KW-0238">DNA-binding</keyword>
<dbReference type="SUPFAM" id="SSF46785">
    <property type="entry name" value="Winged helix' DNA-binding domain"/>
    <property type="match status" value="1"/>
</dbReference>
<evidence type="ECO:0000256" key="4">
    <source>
        <dbReference type="ARBA" id="ARBA00022386"/>
    </source>
</evidence>
<dbReference type="InterPro" id="IPR050536">
    <property type="entry name" value="DtxR_MntR_Metal-Reg"/>
</dbReference>
<dbReference type="Proteomes" id="UP000319908">
    <property type="component" value="Unassembled WGS sequence"/>
</dbReference>
<dbReference type="Gene3D" id="1.10.60.10">
    <property type="entry name" value="Iron dependent repressor, metal binding and dimerisation domain"/>
    <property type="match status" value="1"/>
</dbReference>
<evidence type="ECO:0000313" key="16">
    <source>
        <dbReference type="Proteomes" id="UP000319908"/>
    </source>
</evidence>
<dbReference type="InterPro" id="IPR022689">
    <property type="entry name" value="Iron_dep_repressor"/>
</dbReference>
<evidence type="ECO:0000256" key="12">
    <source>
        <dbReference type="ARBA" id="ARBA00025185"/>
    </source>
</evidence>
<evidence type="ECO:0000256" key="8">
    <source>
        <dbReference type="ARBA" id="ARBA00023125"/>
    </source>
</evidence>
<evidence type="ECO:0000259" key="14">
    <source>
        <dbReference type="PROSITE" id="PS50944"/>
    </source>
</evidence>
<evidence type="ECO:0000256" key="1">
    <source>
        <dbReference type="ARBA" id="ARBA00004496"/>
    </source>
</evidence>
<dbReference type="GO" id="GO:0046914">
    <property type="term" value="F:transition metal ion binding"/>
    <property type="evidence" value="ECO:0007669"/>
    <property type="project" value="InterPro"/>
</dbReference>
<dbReference type="Pfam" id="PF02742">
    <property type="entry name" value="Fe_dep_repr_C"/>
    <property type="match status" value="1"/>
</dbReference>
<keyword evidence="16" id="KW-1185">Reference proteome</keyword>